<dbReference type="RefSeq" id="WP_394821793.1">
    <property type="nucleotide sequence ID" value="NZ_CP089984.1"/>
</dbReference>
<dbReference type="InterPro" id="IPR000792">
    <property type="entry name" value="Tscrpt_reg_LuxR_C"/>
</dbReference>
<dbReference type="EMBL" id="CP089984">
    <property type="protein sequence ID" value="WXB12177.1"/>
    <property type="molecule type" value="Genomic_DNA"/>
</dbReference>
<evidence type="ECO:0000256" key="1">
    <source>
        <dbReference type="ARBA" id="ARBA00023015"/>
    </source>
</evidence>
<evidence type="ECO:0000256" key="3">
    <source>
        <dbReference type="ARBA" id="ARBA00023163"/>
    </source>
</evidence>
<accession>A0ABZ2LT70</accession>
<dbReference type="PRINTS" id="PR00038">
    <property type="entry name" value="HTHLUXR"/>
</dbReference>
<dbReference type="InterPro" id="IPR016032">
    <property type="entry name" value="Sig_transdc_resp-reg_C-effctor"/>
</dbReference>
<dbReference type="SMART" id="SM00421">
    <property type="entry name" value="HTH_LUXR"/>
    <property type="match status" value="1"/>
</dbReference>
<dbReference type="PANTHER" id="PTHR44688:SF16">
    <property type="entry name" value="DNA-BINDING TRANSCRIPTIONAL ACTIVATOR DEVR_DOSR"/>
    <property type="match status" value="1"/>
</dbReference>
<dbReference type="PROSITE" id="PS50043">
    <property type="entry name" value="HTH_LUXR_2"/>
    <property type="match status" value="1"/>
</dbReference>
<protein>
    <submittedName>
        <fullName evidence="5">LuxR C-terminal-related transcriptional regulator</fullName>
    </submittedName>
</protein>
<dbReference type="Gene3D" id="3.30.450.40">
    <property type="match status" value="1"/>
</dbReference>
<name>A0ABZ2LT70_9BACT</name>
<sequence>MRSLVPASGAFICFGDDRTVSYAHSWRMVEDTVKPVRRRDGINLAQAFGLESRDVVRTARRAYRTVELYTDDIRKNLPYFRDNSAADAFVRALLVPLHASGSLFGICGLERRQEEPDFTRVDLQRAEQVAPFVLAATQAHMKSNELQKEATALHSLASCGGTLLAVDRGKRCVTWVASSEEGVDWPAQVNPLVDEVFALAISQDDARGQGDRIAPTSRLCERTVLGISNIEDDSLFGSGACVILHLGALDGESGPEDKLSTREQEVARLLVAGYSRINIAALMGLSENTVRTYMRRLYTKLGISNRVDLVRELIGPTRKWSPHARSNRSHSYTSG</sequence>
<keyword evidence="2" id="KW-0238">DNA-binding</keyword>
<dbReference type="InterPro" id="IPR036388">
    <property type="entry name" value="WH-like_DNA-bd_sf"/>
</dbReference>
<dbReference type="SUPFAM" id="SSF55781">
    <property type="entry name" value="GAF domain-like"/>
    <property type="match status" value="1"/>
</dbReference>
<evidence type="ECO:0000313" key="5">
    <source>
        <dbReference type="EMBL" id="WXB12177.1"/>
    </source>
</evidence>
<evidence type="ECO:0000313" key="6">
    <source>
        <dbReference type="Proteomes" id="UP001370348"/>
    </source>
</evidence>
<dbReference type="PANTHER" id="PTHR44688">
    <property type="entry name" value="DNA-BINDING TRANSCRIPTIONAL ACTIVATOR DEVR_DOSR"/>
    <property type="match status" value="1"/>
</dbReference>
<proteinExistence type="predicted"/>
<dbReference type="CDD" id="cd06170">
    <property type="entry name" value="LuxR_C_like"/>
    <property type="match status" value="1"/>
</dbReference>
<feature type="domain" description="HTH luxR-type" evidence="4">
    <location>
        <begin position="252"/>
        <end position="317"/>
    </location>
</feature>
<dbReference type="Proteomes" id="UP001370348">
    <property type="component" value="Chromosome"/>
</dbReference>
<reference evidence="5 6" key="1">
    <citation type="submission" date="2021-12" db="EMBL/GenBank/DDBJ databases">
        <title>Discovery of the Pendulisporaceae a myxobacterial family with distinct sporulation behavior and unique specialized metabolism.</title>
        <authorList>
            <person name="Garcia R."/>
            <person name="Popoff A."/>
            <person name="Bader C.D."/>
            <person name="Loehr J."/>
            <person name="Walesch S."/>
            <person name="Walt C."/>
            <person name="Boldt J."/>
            <person name="Bunk B."/>
            <person name="Haeckl F.J.F.P.J."/>
            <person name="Gunesch A.P."/>
            <person name="Birkelbach J."/>
            <person name="Nuebel U."/>
            <person name="Pietschmann T."/>
            <person name="Bach T."/>
            <person name="Mueller R."/>
        </authorList>
    </citation>
    <scope>NUCLEOTIDE SEQUENCE [LARGE SCALE GENOMIC DNA]</scope>
    <source>
        <strain evidence="5 6">MSr11954</strain>
    </source>
</reference>
<evidence type="ECO:0000259" key="4">
    <source>
        <dbReference type="PROSITE" id="PS50043"/>
    </source>
</evidence>
<organism evidence="5 6">
    <name type="scientific">Pendulispora albinea</name>
    <dbReference type="NCBI Taxonomy" id="2741071"/>
    <lineage>
        <taxon>Bacteria</taxon>
        <taxon>Pseudomonadati</taxon>
        <taxon>Myxococcota</taxon>
        <taxon>Myxococcia</taxon>
        <taxon>Myxococcales</taxon>
        <taxon>Sorangiineae</taxon>
        <taxon>Pendulisporaceae</taxon>
        <taxon>Pendulispora</taxon>
    </lineage>
</organism>
<gene>
    <name evidence="5" type="ORF">LZC94_30525</name>
</gene>
<keyword evidence="3" id="KW-0804">Transcription</keyword>
<dbReference type="InterPro" id="IPR029016">
    <property type="entry name" value="GAF-like_dom_sf"/>
</dbReference>
<keyword evidence="1" id="KW-0805">Transcription regulation</keyword>
<dbReference type="Pfam" id="PF00196">
    <property type="entry name" value="GerE"/>
    <property type="match status" value="1"/>
</dbReference>
<keyword evidence="6" id="KW-1185">Reference proteome</keyword>
<evidence type="ECO:0000256" key="2">
    <source>
        <dbReference type="ARBA" id="ARBA00023125"/>
    </source>
</evidence>
<dbReference type="SUPFAM" id="SSF46894">
    <property type="entry name" value="C-terminal effector domain of the bipartite response regulators"/>
    <property type="match status" value="1"/>
</dbReference>
<dbReference type="Gene3D" id="1.10.10.10">
    <property type="entry name" value="Winged helix-like DNA-binding domain superfamily/Winged helix DNA-binding domain"/>
    <property type="match status" value="1"/>
</dbReference>